<dbReference type="EMBL" id="OIVN01006381">
    <property type="protein sequence ID" value="SPD31924.1"/>
    <property type="molecule type" value="Genomic_DNA"/>
</dbReference>
<sequence length="144" mass="16048">MLSSFFALDKLSCPKLLQPSKKPIADAKTIYRDELDKKGSRKKAGKTRDHFAYSKVPLLAKEDGKDFERGSCGNSTAVDKKEVIRVKVRMTKQEAARMLSKCKDGGVLEFKDVAHELVQLPTTRISIVESPNTVPVLESIPEEI</sequence>
<dbReference type="AlphaFoldDB" id="A0A2N9J5P8"/>
<gene>
    <name evidence="2" type="ORF">FSB_LOCUS59806</name>
</gene>
<reference evidence="2" key="1">
    <citation type="submission" date="2018-02" db="EMBL/GenBank/DDBJ databases">
        <authorList>
            <person name="Cohen D.B."/>
            <person name="Kent A.D."/>
        </authorList>
    </citation>
    <scope>NUCLEOTIDE SEQUENCE</scope>
</reference>
<dbReference type="PANTHER" id="PTHR36782">
    <property type="entry name" value="BNAC03G62080D PROTEIN"/>
    <property type="match status" value="1"/>
</dbReference>
<evidence type="ECO:0000313" key="2">
    <source>
        <dbReference type="EMBL" id="SPD31924.1"/>
    </source>
</evidence>
<name>A0A2N9J5P8_FAGSY</name>
<dbReference type="InterPro" id="IPR057212">
    <property type="entry name" value="DUF7890"/>
</dbReference>
<dbReference type="Pfam" id="PF25418">
    <property type="entry name" value="DUF7890"/>
    <property type="match status" value="1"/>
</dbReference>
<proteinExistence type="predicted"/>
<organism evidence="2">
    <name type="scientific">Fagus sylvatica</name>
    <name type="common">Beechnut</name>
    <dbReference type="NCBI Taxonomy" id="28930"/>
    <lineage>
        <taxon>Eukaryota</taxon>
        <taxon>Viridiplantae</taxon>
        <taxon>Streptophyta</taxon>
        <taxon>Embryophyta</taxon>
        <taxon>Tracheophyta</taxon>
        <taxon>Spermatophyta</taxon>
        <taxon>Magnoliopsida</taxon>
        <taxon>eudicotyledons</taxon>
        <taxon>Gunneridae</taxon>
        <taxon>Pentapetalae</taxon>
        <taxon>rosids</taxon>
        <taxon>fabids</taxon>
        <taxon>Fagales</taxon>
        <taxon>Fagaceae</taxon>
        <taxon>Fagus</taxon>
    </lineage>
</organism>
<evidence type="ECO:0000259" key="1">
    <source>
        <dbReference type="Pfam" id="PF25418"/>
    </source>
</evidence>
<feature type="domain" description="DUF7890" evidence="1">
    <location>
        <begin position="82"/>
        <end position="128"/>
    </location>
</feature>
<accession>A0A2N9J5P8</accession>
<dbReference type="PANTHER" id="PTHR36782:SF1">
    <property type="entry name" value="CALCIUM UNIPORTER PROTEIN"/>
    <property type="match status" value="1"/>
</dbReference>
<protein>
    <recommendedName>
        <fullName evidence="1">DUF7890 domain-containing protein</fullName>
    </recommendedName>
</protein>